<dbReference type="Proteomes" id="UP000095280">
    <property type="component" value="Unplaced"/>
</dbReference>
<proteinExistence type="predicted"/>
<evidence type="ECO:0000313" key="2">
    <source>
        <dbReference type="WBParaSite" id="maker-unitig_30330-snap-gene-0.2-mRNA-1"/>
    </source>
</evidence>
<accession>A0A1I8FES7</accession>
<protein>
    <submittedName>
        <fullName evidence="2">SAM-dependent methyltransferase</fullName>
    </submittedName>
</protein>
<organism evidence="1 2">
    <name type="scientific">Macrostomum lignano</name>
    <dbReference type="NCBI Taxonomy" id="282301"/>
    <lineage>
        <taxon>Eukaryota</taxon>
        <taxon>Metazoa</taxon>
        <taxon>Spiralia</taxon>
        <taxon>Lophotrochozoa</taxon>
        <taxon>Platyhelminthes</taxon>
        <taxon>Rhabditophora</taxon>
        <taxon>Macrostomorpha</taxon>
        <taxon>Macrostomida</taxon>
        <taxon>Macrostomidae</taxon>
        <taxon>Macrostomum</taxon>
    </lineage>
</organism>
<reference evidence="2" key="1">
    <citation type="submission" date="2016-11" db="UniProtKB">
        <authorList>
            <consortium name="WormBaseParasite"/>
        </authorList>
    </citation>
    <scope>IDENTIFICATION</scope>
</reference>
<name>A0A1I8FES7_9PLAT</name>
<evidence type="ECO:0000313" key="1">
    <source>
        <dbReference type="Proteomes" id="UP000095280"/>
    </source>
</evidence>
<dbReference type="Gene3D" id="1.25.50.20">
    <property type="match status" value="1"/>
</dbReference>
<sequence>MHKISEIGPMIAGDQQAHDRSVQIHSLRPKLCRRSGLRELVWSYFERNWDIMMERYDMAFTLTEVTKFPAEFHTEYDYQRLSSFFANRDLQSGWRSAYPAASSRLLQASARIERIGNL</sequence>
<keyword evidence="1" id="KW-1185">Reference proteome</keyword>
<dbReference type="WBParaSite" id="maker-unitig_30330-snap-gene-0.2-mRNA-1">
    <property type="protein sequence ID" value="maker-unitig_30330-snap-gene-0.2-mRNA-1"/>
    <property type="gene ID" value="maker-unitig_30330-snap-gene-0.2"/>
</dbReference>
<dbReference type="AlphaFoldDB" id="A0A1I8FES7"/>